<evidence type="ECO:0000259" key="2">
    <source>
        <dbReference type="PROSITE" id="PS50146"/>
    </source>
</evidence>
<feature type="compositionally biased region" description="Basic and acidic residues" evidence="1">
    <location>
        <begin position="1113"/>
        <end position="1128"/>
    </location>
</feature>
<dbReference type="AlphaFoldDB" id="A0A1Y2ECT8"/>
<protein>
    <recommendedName>
        <fullName evidence="2">DAGKc domain-containing protein</fullName>
    </recommendedName>
</protein>
<name>A0A1Y2ECT8_9BASI</name>
<dbReference type="EMBL" id="MCGR01000058">
    <property type="protein sequence ID" value="ORY69134.1"/>
    <property type="molecule type" value="Genomic_DNA"/>
</dbReference>
<feature type="region of interest" description="Disordered" evidence="1">
    <location>
        <begin position="664"/>
        <end position="710"/>
    </location>
</feature>
<dbReference type="InterPro" id="IPR017438">
    <property type="entry name" value="ATP-NAD_kinase_N"/>
</dbReference>
<sequence>MSSLEVSYNSQKYTLSADDTLLHFKPLSTPDSGSTILPSSRAISSIPFIRLGSSSSAHTTFTVAHLAADEDSSPPKLLTYELTTTDASSLSQLPQLAPLLLPTAPTASSPVHVIINPSAGARTASNYAHKVVIPLLELAGAKSEVWKTTKAGDGERVAREILEKGEGGEERTLLLLGGDGTTHEVLNGLLLKDGELQEGQSRTNLIIVPLGTANALYYHLFPPESPSTPLGTTLSPLYSLLSFLRRSKPNPLPLPVALNSVPRAPSSTSSATSQNSQKRERENTITAVVTSSALHACLLHDAEELRDQYPGVERFKVAAQENVKRWWEGRLKILPSSTGVRRYDWESKGLVPAEAREGGKGVGVELGEGGEVVLEGPFAYVVSSLVSRFEPNFVVAPLRSPHSPLSPLASSSPSSSSSPSTSTATKDEGTIDLVLIRPLRDSQTSSLVDEGEEGAAKAREGFIGRTWAVMGGMYDGGKHLDVKYKGSEGGSEGVEVVEYYRCGGFEWEPLGLSLSSPAPTMAPATNLRIQVQRNNSLTLPQSPLLTSPFTVSPLSTDAPTSATNDDQTPPSTPPCHAGSFNLLAPGPVGLGRRSLLRRNSSMSSVSSSVADEEEDDEEWTREEEERLRTTFDNYVASVDHAPFSQAGPPPSNLTHVVARAVISSSSNGSGRVTRSSKRAQQAAPSASSDSDSTMSDAEASRDSEVQKWRHGLKSTRVKILALVKERQSALEATPTQADPDATPKRGQMARQGSMDFLPAARNVGIVARLGSRLQRAEQSGPPRSGHRPRMSRTGSLTSIAGSPSQPLKAPSTAGPPSSSRMSRIGSDTTGRNPFMSAFDQPPPPHAQSNPTSSVNSPLFNLTFDAPPALGSTNESTFSFPSKTPNPKRSNSTFLSPSPSHSSTFPALGAGLGSAFNSPLLGAYPTPTSQQKKKAKFTHHSPNNSLELKKGAPPKLKLEGAFEEPGVGLGLGGAFSPVIPTASTSTSTSHAGGRLGASASFFLADSEPEHDEPTAPTMSASSSASSLSSLSSTASSDSTSFFPSTRRDRLPTSSSFGSYSSSPPPSSDKLGLGLGLGFGEAGFKCGTPSPMSSTFDLNELSLEGLEESEEEGDSEARMKVDGKKTKREEPEDYWQAGKEAQELRESLSGWGWGRQ</sequence>
<feature type="compositionally biased region" description="Low complexity" evidence="1">
    <location>
        <begin position="539"/>
        <end position="550"/>
    </location>
</feature>
<dbReference type="OrthoDB" id="433738at2759"/>
<dbReference type="Pfam" id="PF00781">
    <property type="entry name" value="DAGK_cat"/>
    <property type="match status" value="1"/>
</dbReference>
<dbReference type="PROSITE" id="PS50146">
    <property type="entry name" value="DAGK"/>
    <property type="match status" value="1"/>
</dbReference>
<dbReference type="InterPro" id="IPR050187">
    <property type="entry name" value="Lipid_Phosphate_FormReg"/>
</dbReference>
<feature type="region of interest" description="Disordered" evidence="1">
    <location>
        <begin position="404"/>
        <end position="429"/>
    </location>
</feature>
<feature type="region of interest" description="Disordered" evidence="1">
    <location>
        <begin position="539"/>
        <end position="583"/>
    </location>
</feature>
<feature type="compositionally biased region" description="Acidic residues" evidence="1">
    <location>
        <begin position="1103"/>
        <end position="1112"/>
    </location>
</feature>
<dbReference type="InterPro" id="IPR016064">
    <property type="entry name" value="NAD/diacylglycerol_kinase_sf"/>
</dbReference>
<feature type="compositionally biased region" description="Polar residues" evidence="1">
    <location>
        <begin position="814"/>
        <end position="831"/>
    </location>
</feature>
<organism evidence="3 4">
    <name type="scientific">Leucosporidium creatinivorum</name>
    <dbReference type="NCBI Taxonomy" id="106004"/>
    <lineage>
        <taxon>Eukaryota</taxon>
        <taxon>Fungi</taxon>
        <taxon>Dikarya</taxon>
        <taxon>Basidiomycota</taxon>
        <taxon>Pucciniomycotina</taxon>
        <taxon>Microbotryomycetes</taxon>
        <taxon>Leucosporidiales</taxon>
        <taxon>Leucosporidium</taxon>
    </lineage>
</organism>
<feature type="compositionally biased region" description="Low complexity" evidence="1">
    <location>
        <begin position="259"/>
        <end position="276"/>
    </location>
</feature>
<feature type="compositionally biased region" description="Basic and acidic residues" evidence="1">
    <location>
        <begin position="698"/>
        <end position="707"/>
    </location>
</feature>
<feature type="region of interest" description="Disordered" evidence="1">
    <location>
        <begin position="257"/>
        <end position="282"/>
    </location>
</feature>
<proteinExistence type="predicted"/>
<dbReference type="SMART" id="SM00046">
    <property type="entry name" value="DAGKc"/>
    <property type="match status" value="1"/>
</dbReference>
<dbReference type="InterPro" id="IPR001206">
    <property type="entry name" value="Diacylglycerol_kinase_cat_dom"/>
</dbReference>
<dbReference type="STRING" id="106004.A0A1Y2ECT8"/>
<feature type="domain" description="DAGKc" evidence="2">
    <location>
        <begin position="106"/>
        <end position="265"/>
    </location>
</feature>
<dbReference type="GO" id="GO:0016020">
    <property type="term" value="C:membrane"/>
    <property type="evidence" value="ECO:0007669"/>
    <property type="project" value="TreeGrafter"/>
</dbReference>
<feature type="compositionally biased region" description="Polar residues" evidence="1">
    <location>
        <begin position="846"/>
        <end position="859"/>
    </location>
</feature>
<feature type="compositionally biased region" description="Polar residues" evidence="1">
    <location>
        <begin position="552"/>
        <end position="569"/>
    </location>
</feature>
<accession>A0A1Y2ECT8</accession>
<feature type="compositionally biased region" description="Low complexity" evidence="1">
    <location>
        <begin position="889"/>
        <end position="905"/>
    </location>
</feature>
<reference evidence="3 4" key="1">
    <citation type="submission" date="2016-07" db="EMBL/GenBank/DDBJ databases">
        <title>Pervasive Adenine N6-methylation of Active Genes in Fungi.</title>
        <authorList>
            <consortium name="DOE Joint Genome Institute"/>
            <person name="Mondo S.J."/>
            <person name="Dannebaum R.O."/>
            <person name="Kuo R.C."/>
            <person name="Labutti K."/>
            <person name="Haridas S."/>
            <person name="Kuo A."/>
            <person name="Salamov A."/>
            <person name="Ahrendt S.R."/>
            <person name="Lipzen A."/>
            <person name="Sullivan W."/>
            <person name="Andreopoulos W.B."/>
            <person name="Clum A."/>
            <person name="Lindquist E."/>
            <person name="Daum C."/>
            <person name="Ramamoorthy G.K."/>
            <person name="Gryganskyi A."/>
            <person name="Culley D."/>
            <person name="Magnuson J.K."/>
            <person name="James T.Y."/>
            <person name="O'Malley M.A."/>
            <person name="Stajich J.E."/>
            <person name="Spatafora J.W."/>
            <person name="Visel A."/>
            <person name="Grigoriev I.V."/>
        </authorList>
    </citation>
    <scope>NUCLEOTIDE SEQUENCE [LARGE SCALE GENOMIC DNA]</scope>
    <source>
        <strain evidence="3 4">62-1032</strain>
    </source>
</reference>
<dbReference type="PANTHER" id="PTHR12358">
    <property type="entry name" value="SPHINGOSINE KINASE"/>
    <property type="match status" value="1"/>
</dbReference>
<dbReference type="GO" id="GO:0001727">
    <property type="term" value="F:lipid kinase activity"/>
    <property type="evidence" value="ECO:0007669"/>
    <property type="project" value="TreeGrafter"/>
</dbReference>
<feature type="region of interest" description="Disordered" evidence="1">
    <location>
        <begin position="728"/>
        <end position="749"/>
    </location>
</feature>
<feature type="region of interest" description="Disordered" evidence="1">
    <location>
        <begin position="1100"/>
        <end position="1139"/>
    </location>
</feature>
<feature type="compositionally biased region" description="Polar residues" evidence="1">
    <location>
        <begin position="664"/>
        <end position="673"/>
    </location>
</feature>
<feature type="compositionally biased region" description="Acidic residues" evidence="1">
    <location>
        <begin position="610"/>
        <end position="622"/>
    </location>
</feature>
<dbReference type="Proteomes" id="UP000193467">
    <property type="component" value="Unassembled WGS sequence"/>
</dbReference>
<dbReference type="GO" id="GO:0046512">
    <property type="term" value="P:sphingosine biosynthetic process"/>
    <property type="evidence" value="ECO:0007669"/>
    <property type="project" value="TreeGrafter"/>
</dbReference>
<feature type="compositionally biased region" description="Low complexity" evidence="1">
    <location>
        <begin position="598"/>
        <end position="609"/>
    </location>
</feature>
<comment type="caution">
    <text evidence="3">The sequence shown here is derived from an EMBL/GenBank/DDBJ whole genome shotgun (WGS) entry which is preliminary data.</text>
</comment>
<feature type="region of interest" description="Disordered" evidence="1">
    <location>
        <begin position="598"/>
        <end position="625"/>
    </location>
</feature>
<dbReference type="Gene3D" id="3.40.50.10330">
    <property type="entry name" value="Probable inorganic polyphosphate/atp-NAD kinase, domain 1"/>
    <property type="match status" value="1"/>
</dbReference>
<keyword evidence="4" id="KW-1185">Reference proteome</keyword>
<feature type="compositionally biased region" description="Low complexity" evidence="1">
    <location>
        <begin position="1050"/>
        <end position="1070"/>
    </location>
</feature>
<feature type="compositionally biased region" description="Low complexity" evidence="1">
    <location>
        <begin position="404"/>
        <end position="424"/>
    </location>
</feature>
<feature type="region of interest" description="Disordered" evidence="1">
    <location>
        <begin position="921"/>
        <end position="951"/>
    </location>
</feature>
<feature type="compositionally biased region" description="Low complexity" evidence="1">
    <location>
        <begin position="1013"/>
        <end position="1043"/>
    </location>
</feature>
<feature type="region of interest" description="Disordered" evidence="1">
    <location>
        <begin position="1006"/>
        <end position="1072"/>
    </location>
</feature>
<evidence type="ECO:0000313" key="4">
    <source>
        <dbReference type="Proteomes" id="UP000193467"/>
    </source>
</evidence>
<evidence type="ECO:0000313" key="3">
    <source>
        <dbReference type="EMBL" id="ORY69134.1"/>
    </source>
</evidence>
<feature type="region of interest" description="Disordered" evidence="1">
    <location>
        <begin position="772"/>
        <end position="905"/>
    </location>
</feature>
<feature type="compositionally biased region" description="Polar residues" evidence="1">
    <location>
        <begin position="792"/>
        <end position="805"/>
    </location>
</feature>
<dbReference type="InParanoid" id="A0A1Y2ECT8"/>
<gene>
    <name evidence="3" type="ORF">BCR35DRAFT_326432</name>
</gene>
<feature type="compositionally biased region" description="Polar residues" evidence="1">
    <location>
        <begin position="870"/>
        <end position="888"/>
    </location>
</feature>
<dbReference type="PANTHER" id="PTHR12358:SF105">
    <property type="entry name" value="DAGKC DOMAIN-CONTAINING PROTEIN"/>
    <property type="match status" value="1"/>
</dbReference>
<feature type="compositionally biased region" description="Low complexity" evidence="1">
    <location>
        <begin position="678"/>
        <end position="697"/>
    </location>
</feature>
<dbReference type="GO" id="GO:0005737">
    <property type="term" value="C:cytoplasm"/>
    <property type="evidence" value="ECO:0007669"/>
    <property type="project" value="TreeGrafter"/>
</dbReference>
<dbReference type="SUPFAM" id="SSF111331">
    <property type="entry name" value="NAD kinase/diacylglycerol kinase-like"/>
    <property type="match status" value="1"/>
</dbReference>
<evidence type="ECO:0000256" key="1">
    <source>
        <dbReference type="SAM" id="MobiDB-lite"/>
    </source>
</evidence>